<sequence>MQRFTRLEDLADLEQLGVPEQAPSTGISTSAVMNTGVSTNMRPSAGIARPNPEHRTGQDRIRQYINANTTYLNSADTEGSGYIPNQATLSQLVQSHGHHVNSGDEDSVHISRTPHYSSSLAEDDNYSLPSSPSLGYYSHASRPSSQTGFWADQDVSSLNLIMPSSAMFTKGRESTADGDKLGFVKMMVAGKSRTHHSRLIQEMFKWDGVVANDFEDEFLQDRRSLSVTQNTMENDQASHPYVSHSAHGSYSSQSSAQQDESSLQERYRGVAQVIVERFASSMVLPAWARAGLDEQDMQHEILIKNICFVDTPGYESFNNPSHAMDLVVSYLGLQFQTTNEFFSSSAVSNDSLGRFLANNSTGAHSHVDVCIYVIEGHLTDMDIVYMQRLQSWVNLLPVLILTGATHGNIGPTLSPHSINVDAVRMGLIKQLRDNDIEVYGMDEYSARVAPTPSPHLTDTSQDEDISSPPLSMEGNSRNSEYASPPFVFFIPEDIGNANAVQQLDVTGDKEHLQGLASSNLSAASFTPFESSQWSDMESMRKWIYVNNLAALRHQTTLKFLRWRRHKLSMIPSPMFSSQESDSFLRPQPNNQRYPLSEYPGSHGINTNSSPSGVIASQQPQQQPLPSELLSDLLSSGQKRLSAKAARIIETHSQTFERIMMERQAAWRLALEGIEREQRIDFLVQELKRWAIEGQSERLGRRGRNTQNNPPVHILGLGAETGNSSLLSTSRDRSADERTSSRRNRSKRSQAIKSDYPSRISKSPRSEGESQEDGNDDNDPLGMGLWMGQFFGAVGRSIVHVVVMVGMGSLATWIYTNFLENRVTWIG</sequence>
<feature type="region of interest" description="Disordered" evidence="1">
    <location>
        <begin position="447"/>
        <end position="476"/>
    </location>
</feature>
<proteinExistence type="predicted"/>
<name>A0A9P6T0C1_9FUNG</name>
<feature type="region of interest" description="Disordered" evidence="1">
    <location>
        <begin position="573"/>
        <end position="621"/>
    </location>
</feature>
<feature type="compositionally biased region" description="Basic and acidic residues" evidence="1">
    <location>
        <begin position="729"/>
        <end position="739"/>
    </location>
</feature>
<dbReference type="Proteomes" id="UP000703661">
    <property type="component" value="Unassembled WGS sequence"/>
</dbReference>
<feature type="compositionally biased region" description="Basic residues" evidence="1">
    <location>
        <begin position="740"/>
        <end position="749"/>
    </location>
</feature>
<comment type="caution">
    <text evidence="2">The sequence shown here is derived from an EMBL/GenBank/DDBJ whole genome shotgun (WGS) entry which is preliminary data.</text>
</comment>
<dbReference type="InterPro" id="IPR027417">
    <property type="entry name" value="P-loop_NTPase"/>
</dbReference>
<protein>
    <recommendedName>
        <fullName evidence="4">Septin-type G domain-containing protein</fullName>
    </recommendedName>
</protein>
<feature type="region of interest" description="Disordered" evidence="1">
    <location>
        <begin position="699"/>
        <end position="778"/>
    </location>
</feature>
<feature type="compositionally biased region" description="Low complexity" evidence="1">
    <location>
        <begin position="243"/>
        <end position="261"/>
    </location>
</feature>
<organism evidence="2 3">
    <name type="scientific">Entomortierella chlamydospora</name>
    <dbReference type="NCBI Taxonomy" id="101097"/>
    <lineage>
        <taxon>Eukaryota</taxon>
        <taxon>Fungi</taxon>
        <taxon>Fungi incertae sedis</taxon>
        <taxon>Mucoromycota</taxon>
        <taxon>Mortierellomycotina</taxon>
        <taxon>Mortierellomycetes</taxon>
        <taxon>Mortierellales</taxon>
        <taxon>Mortierellaceae</taxon>
        <taxon>Entomortierella</taxon>
    </lineage>
</organism>
<keyword evidence="3" id="KW-1185">Reference proteome</keyword>
<dbReference type="AlphaFoldDB" id="A0A9P6T0C1"/>
<evidence type="ECO:0000313" key="3">
    <source>
        <dbReference type="Proteomes" id="UP000703661"/>
    </source>
</evidence>
<feature type="compositionally biased region" description="Polar residues" evidence="1">
    <location>
        <begin position="603"/>
        <end position="615"/>
    </location>
</feature>
<dbReference type="Gene3D" id="3.40.50.300">
    <property type="entry name" value="P-loop containing nucleotide triphosphate hydrolases"/>
    <property type="match status" value="1"/>
</dbReference>
<evidence type="ECO:0000313" key="2">
    <source>
        <dbReference type="EMBL" id="KAG0015842.1"/>
    </source>
</evidence>
<reference evidence="2" key="1">
    <citation type="journal article" date="2020" name="Fungal Divers.">
        <title>Resolving the Mortierellaceae phylogeny through synthesis of multi-gene phylogenetics and phylogenomics.</title>
        <authorList>
            <person name="Vandepol N."/>
            <person name="Liber J."/>
            <person name="Desiro A."/>
            <person name="Na H."/>
            <person name="Kennedy M."/>
            <person name="Barry K."/>
            <person name="Grigoriev I.V."/>
            <person name="Miller A.N."/>
            <person name="O'Donnell K."/>
            <person name="Stajich J.E."/>
            <person name="Bonito G."/>
        </authorList>
    </citation>
    <scope>NUCLEOTIDE SEQUENCE</scope>
    <source>
        <strain evidence="2">NRRL 2769</strain>
    </source>
</reference>
<feature type="region of interest" description="Disordered" evidence="1">
    <location>
        <begin position="238"/>
        <end position="262"/>
    </location>
</feature>
<dbReference type="EMBL" id="JAAAID010000589">
    <property type="protein sequence ID" value="KAG0015842.1"/>
    <property type="molecule type" value="Genomic_DNA"/>
</dbReference>
<evidence type="ECO:0008006" key="4">
    <source>
        <dbReference type="Google" id="ProtNLM"/>
    </source>
</evidence>
<evidence type="ECO:0000256" key="1">
    <source>
        <dbReference type="SAM" id="MobiDB-lite"/>
    </source>
</evidence>
<feature type="compositionally biased region" description="Polar residues" evidence="1">
    <location>
        <begin position="574"/>
        <end position="593"/>
    </location>
</feature>
<feature type="compositionally biased region" description="Acidic residues" evidence="1">
    <location>
        <begin position="768"/>
        <end position="778"/>
    </location>
</feature>
<accession>A0A9P6T0C1</accession>
<feature type="region of interest" description="Disordered" evidence="1">
    <location>
        <begin position="93"/>
        <end position="125"/>
    </location>
</feature>
<gene>
    <name evidence="2" type="ORF">BGZ80_009590</name>
</gene>